<keyword evidence="5" id="KW-0479">Metal-binding</keyword>
<feature type="transmembrane region" description="Helical" evidence="11">
    <location>
        <begin position="64"/>
        <end position="84"/>
    </location>
</feature>
<dbReference type="GO" id="GO:0004222">
    <property type="term" value="F:metalloendopeptidase activity"/>
    <property type="evidence" value="ECO:0007669"/>
    <property type="project" value="InterPro"/>
</dbReference>
<keyword evidence="7" id="KW-0862">Zinc</keyword>
<evidence type="ECO:0000256" key="7">
    <source>
        <dbReference type="ARBA" id="ARBA00022833"/>
    </source>
</evidence>
<dbReference type="PANTHER" id="PTHR43221">
    <property type="entry name" value="PROTEASE HTPX"/>
    <property type="match status" value="1"/>
</dbReference>
<accession>Q0EXR5</accession>
<feature type="transmembrane region" description="Helical" evidence="11">
    <location>
        <begin position="231"/>
        <end position="251"/>
    </location>
</feature>
<dbReference type="Gene3D" id="3.30.2010.10">
    <property type="entry name" value="Metalloproteases ('zincins'), catalytic domain"/>
    <property type="match status" value="1"/>
</dbReference>
<proteinExistence type="predicted"/>
<keyword evidence="14" id="KW-1185">Reference proteome</keyword>
<keyword evidence="10 11" id="KW-0472">Membrane</keyword>
<comment type="cofactor">
    <cofactor evidence="1">
        <name>Zn(2+)</name>
        <dbReference type="ChEBI" id="CHEBI:29105"/>
    </cofactor>
</comment>
<sequence>MVDFFGQQEQARRQTSRLVMLFAVAVVLIVLAVYLAVTAGLFIAQFFQGQQQFFSVYTLWNPMLFVWVSGLTLLLIGGGSWYRLHSLKQGGGRAVAELLGGTRIPSATSDPLLRRLLNIIAEMAIASGVPVPPAYLLEQSGINAFAAGFAPGDSVIAVTRGALDLLDRDQLQGVIAHEFSHILNGDTRLKMRLMGLLFGVTLISDAGIMLLSSRRTIAYSSRERGTHPAVLAIGFLLFLAGTIGAVFADLIKRAVSRQREFLADAAAVQFTRNPAGIAGALKLIGGCQSGSRVVHPAAQQASHFFFGDAMKNGQAQWWATHPPLTERIRRLDPTFRGVLPPVDAVERSRVIRELAVSELAMPEQAMPVQPSQKATTRSEAIASVGQIESGRASGLLVRLPERLRHFARDPFTARAIVYAMLLDEDTGLRRQQLDALQVKADADVFSELLDIQPLIAGLDPDLRIPLLELLMPALKELSGMQYRIFRGNVKLLIKANEQLSMREYMLHRMLLRHLAPAFEAVQPAANKQLGVEAVVADLGVVVAMLVRLGRHVQPAKIYRQAMEQVAGAVEEPMPRADLCTMARLDASLNHLRDAAPSIQQQVVASCAAAVIADGHVSVRETEMLRAVCDALECPMPPLAEAGLGF</sequence>
<dbReference type="HOGENOM" id="CLU_024494_0_0_0"/>
<dbReference type="EMBL" id="AATS01000012">
    <property type="protein sequence ID" value="EAU54137.1"/>
    <property type="molecule type" value="Genomic_DNA"/>
</dbReference>
<evidence type="ECO:0000313" key="13">
    <source>
        <dbReference type="EMBL" id="EAU54137.1"/>
    </source>
</evidence>
<evidence type="ECO:0000256" key="4">
    <source>
        <dbReference type="ARBA" id="ARBA00022692"/>
    </source>
</evidence>
<dbReference type="Proteomes" id="UP000005297">
    <property type="component" value="Unassembled WGS sequence"/>
</dbReference>
<evidence type="ECO:0000256" key="11">
    <source>
        <dbReference type="SAM" id="Phobius"/>
    </source>
</evidence>
<evidence type="ECO:0000256" key="2">
    <source>
        <dbReference type="ARBA" id="ARBA00022475"/>
    </source>
</evidence>
<evidence type="ECO:0000256" key="10">
    <source>
        <dbReference type="ARBA" id="ARBA00023136"/>
    </source>
</evidence>
<name>Q0EXR5_9PROT</name>
<evidence type="ECO:0000256" key="5">
    <source>
        <dbReference type="ARBA" id="ARBA00022723"/>
    </source>
</evidence>
<feature type="domain" description="Peptidase M48" evidence="12">
    <location>
        <begin position="115"/>
        <end position="332"/>
    </location>
</feature>
<keyword evidence="2" id="KW-1003">Cell membrane</keyword>
<keyword evidence="3" id="KW-0645">Protease</keyword>
<evidence type="ECO:0000256" key="8">
    <source>
        <dbReference type="ARBA" id="ARBA00022989"/>
    </source>
</evidence>
<comment type="caution">
    <text evidence="13">The sequence shown here is derived from an EMBL/GenBank/DDBJ whole genome shotgun (WGS) entry which is preliminary data.</text>
</comment>
<evidence type="ECO:0000256" key="1">
    <source>
        <dbReference type="ARBA" id="ARBA00001947"/>
    </source>
</evidence>
<evidence type="ECO:0000259" key="12">
    <source>
        <dbReference type="Pfam" id="PF01435"/>
    </source>
</evidence>
<dbReference type="RefSeq" id="WP_009850474.1">
    <property type="nucleotide sequence ID" value="NZ_DS022295.1"/>
</dbReference>
<evidence type="ECO:0000256" key="3">
    <source>
        <dbReference type="ARBA" id="ARBA00022670"/>
    </source>
</evidence>
<dbReference type="InParanoid" id="Q0EXR5"/>
<dbReference type="AlphaFoldDB" id="Q0EXR5"/>
<evidence type="ECO:0000256" key="9">
    <source>
        <dbReference type="ARBA" id="ARBA00023049"/>
    </source>
</evidence>
<gene>
    <name evidence="13" type="ORF">SPV1_00867</name>
</gene>
<evidence type="ECO:0000256" key="6">
    <source>
        <dbReference type="ARBA" id="ARBA00022801"/>
    </source>
</evidence>
<organism evidence="13 14">
    <name type="scientific">Mariprofundus ferrooxydans PV-1</name>
    <dbReference type="NCBI Taxonomy" id="314345"/>
    <lineage>
        <taxon>Bacteria</taxon>
        <taxon>Pseudomonadati</taxon>
        <taxon>Pseudomonadota</taxon>
        <taxon>Candidatius Mariprofundia</taxon>
        <taxon>Mariprofundales</taxon>
        <taxon>Mariprofundaceae</taxon>
        <taxon>Mariprofundus</taxon>
    </lineage>
</organism>
<reference evidence="13 14" key="1">
    <citation type="submission" date="2006-09" db="EMBL/GenBank/DDBJ databases">
        <authorList>
            <person name="Emerson D."/>
            <person name="Ferriera S."/>
            <person name="Johnson J."/>
            <person name="Kravitz S."/>
            <person name="Halpern A."/>
            <person name="Remington K."/>
            <person name="Beeson K."/>
            <person name="Tran B."/>
            <person name="Rogers Y.-H."/>
            <person name="Friedman R."/>
            <person name="Venter J.C."/>
        </authorList>
    </citation>
    <scope>NUCLEOTIDE SEQUENCE [LARGE SCALE GENOMIC DNA]</scope>
    <source>
        <strain evidence="13 14">PV-1</strain>
    </source>
</reference>
<keyword evidence="6" id="KW-0378">Hydrolase</keyword>
<keyword evidence="9" id="KW-0482">Metalloprotease</keyword>
<dbReference type="InterPro" id="IPR050083">
    <property type="entry name" value="HtpX_protease"/>
</dbReference>
<feature type="transmembrane region" description="Helical" evidence="11">
    <location>
        <begin position="193"/>
        <end position="211"/>
    </location>
</feature>
<dbReference type="STRING" id="314344.AL013_00970"/>
<dbReference type="OrthoDB" id="15218at2"/>
<dbReference type="GO" id="GO:0046872">
    <property type="term" value="F:metal ion binding"/>
    <property type="evidence" value="ECO:0007669"/>
    <property type="project" value="UniProtKB-KW"/>
</dbReference>
<keyword evidence="8 11" id="KW-1133">Transmembrane helix</keyword>
<dbReference type="CDD" id="cd07340">
    <property type="entry name" value="M48B_Htpx_like"/>
    <property type="match status" value="1"/>
</dbReference>
<dbReference type="PANTHER" id="PTHR43221:SF2">
    <property type="entry name" value="PROTEASE HTPX HOMOLOG"/>
    <property type="match status" value="1"/>
</dbReference>
<keyword evidence="4 11" id="KW-0812">Transmembrane</keyword>
<dbReference type="Pfam" id="PF01435">
    <property type="entry name" value="Peptidase_M48"/>
    <property type="match status" value="1"/>
</dbReference>
<dbReference type="InterPro" id="IPR001915">
    <property type="entry name" value="Peptidase_M48"/>
</dbReference>
<dbReference type="eggNOG" id="COG0501">
    <property type="taxonomic scope" value="Bacteria"/>
</dbReference>
<dbReference type="GO" id="GO:0006508">
    <property type="term" value="P:proteolysis"/>
    <property type="evidence" value="ECO:0007669"/>
    <property type="project" value="UniProtKB-KW"/>
</dbReference>
<protein>
    <submittedName>
        <fullName evidence="13">Peptidase M48, Ste24p</fullName>
    </submittedName>
</protein>
<evidence type="ECO:0000313" key="14">
    <source>
        <dbReference type="Proteomes" id="UP000005297"/>
    </source>
</evidence>
<feature type="transmembrane region" description="Helical" evidence="11">
    <location>
        <begin position="21"/>
        <end position="44"/>
    </location>
</feature>